<evidence type="ECO:0000313" key="1">
    <source>
        <dbReference type="EMBL" id="MBK7955740.1"/>
    </source>
</evidence>
<dbReference type="EMBL" id="JADJOT010000011">
    <property type="protein sequence ID" value="MBK7955740.1"/>
    <property type="molecule type" value="Genomic_DNA"/>
</dbReference>
<evidence type="ECO:0000313" key="2">
    <source>
        <dbReference type="Proteomes" id="UP000706151"/>
    </source>
</evidence>
<reference evidence="1 2" key="1">
    <citation type="submission" date="2020-10" db="EMBL/GenBank/DDBJ databases">
        <title>Connecting structure to function with the recovery of over 1000 high-quality activated sludge metagenome-assembled genomes encoding full-length rRNA genes using long-read sequencing.</title>
        <authorList>
            <person name="Singleton C.M."/>
            <person name="Petriglieri F."/>
            <person name="Kristensen J.M."/>
            <person name="Kirkegaard R.H."/>
            <person name="Michaelsen T.Y."/>
            <person name="Andersen M.H."/>
            <person name="Karst S.M."/>
            <person name="Dueholm M.S."/>
            <person name="Nielsen P.H."/>
            <person name="Albertsen M."/>
        </authorList>
    </citation>
    <scope>NUCLEOTIDE SEQUENCE [LARGE SCALE GENOMIC DNA]</scope>
    <source>
        <strain evidence="1">Fred_18-Q3-R57-64_BAT3C.720</strain>
    </source>
</reference>
<dbReference type="InterPro" id="IPR025522">
    <property type="entry name" value="DUF4410"/>
</dbReference>
<comment type="caution">
    <text evidence="1">The sequence shown here is derived from an EMBL/GenBank/DDBJ whole genome shotgun (WGS) entry which is preliminary data.</text>
</comment>
<sequence length="116" mass="12363">MSRRTYPGALTIFRERLNNQLSNKGLLAAADDGSSKILEVTVTNYTMRAGAARAMLGIMAGSDTIQSTIKVKDQATGGVLAEFTVESKNSTAWGTSRGLIEEHADEIVATLMGRKG</sequence>
<gene>
    <name evidence="1" type="ORF">IPK02_18370</name>
</gene>
<accession>A0A935T9Y1</accession>
<dbReference type="AlphaFoldDB" id="A0A935T9Y1"/>
<dbReference type="Pfam" id="PF14366">
    <property type="entry name" value="DUF4410"/>
    <property type="match status" value="1"/>
</dbReference>
<protein>
    <submittedName>
        <fullName evidence="1">DUF4410 domain-containing protein</fullName>
    </submittedName>
</protein>
<name>A0A935T9Y1_9PROT</name>
<proteinExistence type="predicted"/>
<dbReference type="Proteomes" id="UP000706151">
    <property type="component" value="Unassembled WGS sequence"/>
</dbReference>
<organism evidence="1 2">
    <name type="scientific">Candidatus Accumulibacter affinis</name>
    <dbReference type="NCBI Taxonomy" id="2954384"/>
    <lineage>
        <taxon>Bacteria</taxon>
        <taxon>Pseudomonadati</taxon>
        <taxon>Pseudomonadota</taxon>
        <taxon>Betaproteobacteria</taxon>
        <taxon>Candidatus Accumulibacter</taxon>
    </lineage>
</organism>